<evidence type="ECO:0000259" key="2">
    <source>
        <dbReference type="Pfam" id="PF26273"/>
    </source>
</evidence>
<dbReference type="InterPro" id="IPR058598">
    <property type="entry name" value="Gly_zipper-like_dom"/>
</dbReference>
<feature type="domain" description="Glycine zipper-like" evidence="2">
    <location>
        <begin position="23"/>
        <end position="65"/>
    </location>
</feature>
<dbReference type="AlphaFoldDB" id="A0A0M0GE78"/>
<dbReference type="Pfam" id="PF26273">
    <property type="entry name" value="Gly_zipper"/>
    <property type="match status" value="1"/>
</dbReference>
<evidence type="ECO:0000313" key="4">
    <source>
        <dbReference type="Proteomes" id="UP000037109"/>
    </source>
</evidence>
<dbReference type="STRING" id="1459.AF332_13435"/>
<sequence length="91" mass="10361">MKLMFFWIVYKAKHKEAVKILSKKSWSFSGSRMAFGLALGVVFGMIFKNWALGIAMGVVLGCRVDPLRKDGGLQNEHSIRTRHKRQLGRSH</sequence>
<dbReference type="EMBL" id="LGUF01000007">
    <property type="protein sequence ID" value="KON87736.1"/>
    <property type="molecule type" value="Genomic_DNA"/>
</dbReference>
<comment type="caution">
    <text evidence="3">The sequence shown here is derived from an EMBL/GenBank/DDBJ whole genome shotgun (WGS) entry which is preliminary data.</text>
</comment>
<protein>
    <recommendedName>
        <fullName evidence="2">Glycine zipper-like domain-containing protein</fullName>
    </recommendedName>
</protein>
<dbReference type="Proteomes" id="UP000037109">
    <property type="component" value="Unassembled WGS sequence"/>
</dbReference>
<feature type="compositionally biased region" description="Basic residues" evidence="1">
    <location>
        <begin position="80"/>
        <end position="91"/>
    </location>
</feature>
<feature type="region of interest" description="Disordered" evidence="1">
    <location>
        <begin position="69"/>
        <end position="91"/>
    </location>
</feature>
<proteinExistence type="predicted"/>
<name>A0A0M0GE78_SPOGL</name>
<keyword evidence="4" id="KW-1185">Reference proteome</keyword>
<accession>A0A0M0GE78</accession>
<evidence type="ECO:0000313" key="3">
    <source>
        <dbReference type="EMBL" id="KON87736.1"/>
    </source>
</evidence>
<reference evidence="4" key="1">
    <citation type="submission" date="2015-07" db="EMBL/GenBank/DDBJ databases">
        <title>Fjat-10036 dsm4.</title>
        <authorList>
            <person name="Liu B."/>
            <person name="Wang J."/>
            <person name="Zhu Y."/>
            <person name="Liu G."/>
            <person name="Chen Q."/>
            <person name="Chen Z."/>
            <person name="Lan J."/>
            <person name="Che J."/>
            <person name="Ge C."/>
            <person name="Shi H."/>
            <person name="Pan Z."/>
            <person name="Liu X."/>
        </authorList>
    </citation>
    <scope>NUCLEOTIDE SEQUENCE [LARGE SCALE GENOMIC DNA]</scope>
    <source>
        <strain evidence="4">DSM 4</strain>
    </source>
</reference>
<gene>
    <name evidence="3" type="ORF">AF332_13435</name>
</gene>
<organism evidence="3 4">
    <name type="scientific">Sporosarcina globispora</name>
    <name type="common">Bacillus globisporus</name>
    <dbReference type="NCBI Taxonomy" id="1459"/>
    <lineage>
        <taxon>Bacteria</taxon>
        <taxon>Bacillati</taxon>
        <taxon>Bacillota</taxon>
        <taxon>Bacilli</taxon>
        <taxon>Bacillales</taxon>
        <taxon>Caryophanaceae</taxon>
        <taxon>Sporosarcina</taxon>
    </lineage>
</organism>
<evidence type="ECO:0000256" key="1">
    <source>
        <dbReference type="SAM" id="MobiDB-lite"/>
    </source>
</evidence>